<evidence type="ECO:0000313" key="2">
    <source>
        <dbReference type="Proteomes" id="UP000823926"/>
    </source>
</evidence>
<name>A0A9D1QD15_9BACT</name>
<evidence type="ECO:0000313" key="1">
    <source>
        <dbReference type="EMBL" id="HIW09975.1"/>
    </source>
</evidence>
<proteinExistence type="predicted"/>
<dbReference type="Proteomes" id="UP000823926">
    <property type="component" value="Unassembled WGS sequence"/>
</dbReference>
<sequence length="603" mass="69430">MAGPTLSNNYGDQIHSDTLVQPINYREQSEKSDAFYDTILHREYKNPVTRFLVRSMVRSRNTSDEGTPTVDFKHNREYFERYSGRRIQAIRITRANVFAPRDSSEKIGWLQRFIDKLHIPTQERQLAQNLLFRTGDTINPYVMGINEELLRSLPYLSTAYFVVLPVPGDSTGVIVSLFARDNWSISGDIRLGGDGNEVSVFDRNFLGTGDELRFIFTGEHTFRHIATEVNYTAQNLLGSFTDLTVRLGVGAHRNIGQFTVDHPFILPSDWAYGANVERLYQSEGMTLIDTSYYVNRFRLDGWFGKSWCLNWHNGTSIYAAASASKEQYNSRPPVGETLNPYYHNSTQVLFSVGLVRRNYFQGNMIYGYGRTEDIPYGFRFELVGGRQWAEKLGNRDYWGVRAYWGNLLGDHYLESGAAAGSYFTANYQPQQSTIIGHIKYFTPLMRVRTSYIRQFAEISATMGFNRLEGEREALRYEQQYGTGIRGLDVNSWLSGYNRLTMSSETVFFTPLFLYHFRFAFFVFGDVGWLGYNNNLFRNRFTGAVGAGIRIKNERLIFSNIQIRLGYAFNRPPEVGYSYFSISNEQNFQEFNFAPGQPQVIPYR</sequence>
<dbReference type="AlphaFoldDB" id="A0A9D1QD15"/>
<protein>
    <recommendedName>
        <fullName evidence="3">Bacterial surface antigen (D15) domain-containing protein</fullName>
    </recommendedName>
</protein>
<accession>A0A9D1QD15</accession>
<reference evidence="1" key="2">
    <citation type="submission" date="2021-04" db="EMBL/GenBank/DDBJ databases">
        <authorList>
            <person name="Gilroy R."/>
        </authorList>
    </citation>
    <scope>NUCLEOTIDE SEQUENCE</scope>
    <source>
        <strain evidence="1">ChiBcec15-1070</strain>
    </source>
</reference>
<dbReference type="EMBL" id="DXHL01000005">
    <property type="protein sequence ID" value="HIW09975.1"/>
    <property type="molecule type" value="Genomic_DNA"/>
</dbReference>
<evidence type="ECO:0008006" key="3">
    <source>
        <dbReference type="Google" id="ProtNLM"/>
    </source>
</evidence>
<organism evidence="1 2">
    <name type="scientific">Candidatus Rikenella faecigallinarum</name>
    <dbReference type="NCBI Taxonomy" id="2838745"/>
    <lineage>
        <taxon>Bacteria</taxon>
        <taxon>Pseudomonadati</taxon>
        <taxon>Bacteroidota</taxon>
        <taxon>Bacteroidia</taxon>
        <taxon>Bacteroidales</taxon>
        <taxon>Rikenellaceae</taxon>
        <taxon>Rikenella</taxon>
    </lineage>
</organism>
<reference evidence="1" key="1">
    <citation type="journal article" date="2021" name="PeerJ">
        <title>Extensive microbial diversity within the chicken gut microbiome revealed by metagenomics and culture.</title>
        <authorList>
            <person name="Gilroy R."/>
            <person name="Ravi A."/>
            <person name="Getino M."/>
            <person name="Pursley I."/>
            <person name="Horton D.L."/>
            <person name="Alikhan N.F."/>
            <person name="Baker D."/>
            <person name="Gharbi K."/>
            <person name="Hall N."/>
            <person name="Watson M."/>
            <person name="Adriaenssens E.M."/>
            <person name="Foster-Nyarko E."/>
            <person name="Jarju S."/>
            <person name="Secka A."/>
            <person name="Antonio M."/>
            <person name="Oren A."/>
            <person name="Chaudhuri R.R."/>
            <person name="La Ragione R."/>
            <person name="Hildebrand F."/>
            <person name="Pallen M.J."/>
        </authorList>
    </citation>
    <scope>NUCLEOTIDE SEQUENCE</scope>
    <source>
        <strain evidence="1">ChiBcec15-1070</strain>
    </source>
</reference>
<gene>
    <name evidence="1" type="ORF">H9888_00600</name>
</gene>
<comment type="caution">
    <text evidence="1">The sequence shown here is derived from an EMBL/GenBank/DDBJ whole genome shotgun (WGS) entry which is preliminary data.</text>
</comment>